<organism evidence="1 2">
    <name type="scientific">Hexamita inflata</name>
    <dbReference type="NCBI Taxonomy" id="28002"/>
    <lineage>
        <taxon>Eukaryota</taxon>
        <taxon>Metamonada</taxon>
        <taxon>Diplomonadida</taxon>
        <taxon>Hexamitidae</taxon>
        <taxon>Hexamitinae</taxon>
        <taxon>Hexamita</taxon>
    </lineage>
</organism>
<accession>A0ABP1KH09</accession>
<evidence type="ECO:0000313" key="1">
    <source>
        <dbReference type="EMBL" id="CAL6061787.1"/>
    </source>
</evidence>
<name>A0ABP1KH09_9EUKA</name>
<comment type="caution">
    <text evidence="1">The sequence shown here is derived from an EMBL/GenBank/DDBJ whole genome shotgun (WGS) entry which is preliminary data.</text>
</comment>
<dbReference type="EMBL" id="CAXDID020000236">
    <property type="protein sequence ID" value="CAL6061787.1"/>
    <property type="molecule type" value="Genomic_DNA"/>
</dbReference>
<evidence type="ECO:0000313" key="2">
    <source>
        <dbReference type="Proteomes" id="UP001642409"/>
    </source>
</evidence>
<gene>
    <name evidence="1" type="ORF">HINF_LOCUS49877</name>
</gene>
<protein>
    <recommendedName>
        <fullName evidence="3">Transmembrane protein</fullName>
    </recommendedName>
</protein>
<proteinExistence type="predicted"/>
<keyword evidence="2" id="KW-1185">Reference proteome</keyword>
<sequence length="1116" mass="119954">MLILGILKSRIFFQQSIFKQLVPTQAYSLNFGSVCNQKMLINKQTITYCEKHADLSSVSANTQIISALESPMYYNMYTAKTQDVKLNLTIQHSDLPSFALFGLSSLISVKNSQLAVKLPQNLAQGALICLDCDFDSTSSVFTFQAHGLNVSGLILRGQNQLQIEASLIQFRLGGNNVGGLIFESKTTSLSLSSCNISGYIFNSQTNGSLINLVLDVIQISAQNVQICVNVKDQVGAGANLAQITGDITNNCALCGENFIAYGICLETLDQGSLVDNQLICQTGFVFEDEKCICPDGQIQNGSSCVNILETTSEIKKGQKDLQTNLTTMNQTIIDLNKIVEDQNDLIKSQTEIIKQLTQQLICSSVQGYSIVDDQCVQITCSTVGQQSLNGICQCTIINAVVKDNSCQCPENSNIIDNACVCKLSGQVMQKGQCVCHTKNAFVDNNACTCGVNALNISNSCSCPKFSTLIEGVCTCDYTNAYINGDSCICPIDSNLIDKICTCPTNSTLQGQSCVCNVIPDQIMSNGICLCQTKDAFLLQDVCSCGTFGLNQSNICTCPLNSVIIDGVCTCQIIGQSMVKGICSCPTGQTVADNQCKYVVNNTQVDDVQCQQQVYVNSFDILDVTHTIMNPANFSGGYVFASSTVVQNAFIDVSDNVYSSTISPIFGGQTTFQNIKVQVGTNSFQSGSLLSSGTTITITNMNIISKSGCQITVSSALNVIQQSSSSASINTLLVNLSCVMAAGNITLIKSVSGVINVSNYQIAGTYQSTGCLSMIGILLQAATVTIKTVNFMPYQYNSGTYSSYFMSYVVSSTVNIANITLAIGSDSNFVIANQYSGSLSFGGVIQYLSGTSLTIYQVILDCYQIYNSDTAKNSGFLMGYVTNQGTLQNILIQNLCLMQRVQSTKRFEAFGFIGWLNNGKISVQQSLVNFTVQGNYFSWFGLIGYANSGCAYTEFINVKPTVLIGVGSNSYGDTGSLFGQLWATKCLIQNAIIVFSNQNSNSQVTSGSIMGYTNSCNMEFKNITTKDSSLSSNQGAGGLIGWSDKITVTISNSTIKNVKINANSNYGIITGNNDGHSAQGSTKYFITTTQTLGNFINNVLQPDCASITNNYSMNQCT</sequence>
<reference evidence="1 2" key="1">
    <citation type="submission" date="2024-07" db="EMBL/GenBank/DDBJ databases">
        <authorList>
            <person name="Akdeniz Z."/>
        </authorList>
    </citation>
    <scope>NUCLEOTIDE SEQUENCE [LARGE SCALE GENOMIC DNA]</scope>
</reference>
<evidence type="ECO:0008006" key="3">
    <source>
        <dbReference type="Google" id="ProtNLM"/>
    </source>
</evidence>
<dbReference type="Proteomes" id="UP001642409">
    <property type="component" value="Unassembled WGS sequence"/>
</dbReference>